<feature type="transmembrane region" description="Helical" evidence="1">
    <location>
        <begin position="157"/>
        <end position="175"/>
    </location>
</feature>
<feature type="transmembrane region" description="Helical" evidence="1">
    <location>
        <begin position="247"/>
        <end position="263"/>
    </location>
</feature>
<dbReference type="PANTHER" id="PTHR22911:SF103">
    <property type="entry name" value="BLR2811 PROTEIN"/>
    <property type="match status" value="1"/>
</dbReference>
<feature type="transmembrane region" description="Helical" evidence="1">
    <location>
        <begin position="132"/>
        <end position="151"/>
    </location>
</feature>
<keyword evidence="1" id="KW-0812">Transmembrane</keyword>
<keyword evidence="4" id="KW-1185">Reference proteome</keyword>
<feature type="transmembrane region" description="Helical" evidence="1">
    <location>
        <begin position="269"/>
        <end position="288"/>
    </location>
</feature>
<feature type="transmembrane region" description="Helical" evidence="1">
    <location>
        <begin position="80"/>
        <end position="100"/>
    </location>
</feature>
<feature type="domain" description="EamA" evidence="2">
    <location>
        <begin position="13"/>
        <end position="147"/>
    </location>
</feature>
<dbReference type="SUPFAM" id="SSF103481">
    <property type="entry name" value="Multidrug resistance efflux transporter EmrE"/>
    <property type="match status" value="2"/>
</dbReference>
<keyword evidence="1" id="KW-0472">Membrane</keyword>
<dbReference type="InterPro" id="IPR000620">
    <property type="entry name" value="EamA_dom"/>
</dbReference>
<evidence type="ECO:0000259" key="2">
    <source>
        <dbReference type="Pfam" id="PF00892"/>
    </source>
</evidence>
<organism evidence="3 4">
    <name type="scientific">Roseomonas marmotae</name>
    <dbReference type="NCBI Taxonomy" id="2768161"/>
    <lineage>
        <taxon>Bacteria</taxon>
        <taxon>Pseudomonadati</taxon>
        <taxon>Pseudomonadota</taxon>
        <taxon>Alphaproteobacteria</taxon>
        <taxon>Acetobacterales</taxon>
        <taxon>Roseomonadaceae</taxon>
        <taxon>Roseomonas</taxon>
    </lineage>
</organism>
<evidence type="ECO:0000256" key="1">
    <source>
        <dbReference type="SAM" id="Phobius"/>
    </source>
</evidence>
<feature type="transmembrane region" description="Helical" evidence="1">
    <location>
        <begin position="12"/>
        <end position="31"/>
    </location>
</feature>
<dbReference type="Proteomes" id="UP001518990">
    <property type="component" value="Unassembled WGS sequence"/>
</dbReference>
<dbReference type="InterPro" id="IPR037185">
    <property type="entry name" value="EmrE-like"/>
</dbReference>
<evidence type="ECO:0000313" key="4">
    <source>
        <dbReference type="Proteomes" id="UP001518990"/>
    </source>
</evidence>
<accession>A0ABS3K7N8</accession>
<dbReference type="PROSITE" id="PS51257">
    <property type="entry name" value="PROKAR_LIPOPROTEIN"/>
    <property type="match status" value="1"/>
</dbReference>
<reference evidence="3 4" key="1">
    <citation type="submission" date="2020-09" db="EMBL/GenBank/DDBJ databases">
        <title>Roseomonas.</title>
        <authorList>
            <person name="Zhu W."/>
        </authorList>
    </citation>
    <scope>NUCLEOTIDE SEQUENCE [LARGE SCALE GENOMIC DNA]</scope>
    <source>
        <strain evidence="3 4">1311</strain>
    </source>
</reference>
<feature type="transmembrane region" description="Helical" evidence="1">
    <location>
        <begin position="37"/>
        <end position="60"/>
    </location>
</feature>
<dbReference type="Pfam" id="PF00892">
    <property type="entry name" value="EamA"/>
    <property type="match status" value="2"/>
</dbReference>
<evidence type="ECO:0000313" key="3">
    <source>
        <dbReference type="EMBL" id="MBO1073481.1"/>
    </source>
</evidence>
<feature type="domain" description="EamA" evidence="2">
    <location>
        <begin position="157"/>
        <end position="284"/>
    </location>
</feature>
<name>A0ABS3K7N8_9PROT</name>
<sequence length="298" mass="32272">MPLQRSGTENARLGIVLMVLAMFVFGCQDALSRHLAGHYNIILILVLRFWFFALFVAVMAMQARGGIRRVATSRRPMVQLARGLALTVQLVLIIQAFVHGGLVETHAVFACYPLMIAGLAGPLLGERVTARRWLAIGIGALGVLVILRPGSGVFSPASLLVLAAAVIFALYSLLTRLAARHDPPETSFFYLGTIPAVIFTLLAPFYWQPLAGADWFWMALLCVTGALGHYMLIRVYDLAEANTVQPLAYFQLIFASAMGIIIFGEHLAWTTVAGTALVIAGGVVTLPLRRRAAQPADS</sequence>
<feature type="transmembrane region" description="Helical" evidence="1">
    <location>
        <begin position="106"/>
        <end position="125"/>
    </location>
</feature>
<dbReference type="EMBL" id="JACTNF010000002">
    <property type="protein sequence ID" value="MBO1073481.1"/>
    <property type="molecule type" value="Genomic_DNA"/>
</dbReference>
<protein>
    <submittedName>
        <fullName evidence="3">DMT family transporter</fullName>
    </submittedName>
</protein>
<comment type="caution">
    <text evidence="3">The sequence shown here is derived from an EMBL/GenBank/DDBJ whole genome shotgun (WGS) entry which is preliminary data.</text>
</comment>
<keyword evidence="1" id="KW-1133">Transmembrane helix</keyword>
<proteinExistence type="predicted"/>
<feature type="transmembrane region" description="Helical" evidence="1">
    <location>
        <begin position="215"/>
        <end position="235"/>
    </location>
</feature>
<feature type="transmembrane region" description="Helical" evidence="1">
    <location>
        <begin position="187"/>
        <end position="209"/>
    </location>
</feature>
<gene>
    <name evidence="3" type="ORF">IAI60_02525</name>
</gene>
<dbReference type="RefSeq" id="WP_207445100.1">
    <property type="nucleotide sequence ID" value="NZ_CP061091.1"/>
</dbReference>
<dbReference type="PANTHER" id="PTHR22911">
    <property type="entry name" value="ACYL-MALONYL CONDENSING ENZYME-RELATED"/>
    <property type="match status" value="1"/>
</dbReference>